<evidence type="ECO:0000256" key="6">
    <source>
        <dbReference type="ARBA" id="ARBA00022692"/>
    </source>
</evidence>
<comment type="function">
    <text evidence="9">Part of the binding-protein-dependent transport system for D-xylose. Probably responsible for the translocation of the substrate across the membrane.</text>
</comment>
<dbReference type="RefSeq" id="WP_155113411.1">
    <property type="nucleotide sequence ID" value="NZ_WMIB01000020.1"/>
</dbReference>
<evidence type="ECO:0000256" key="2">
    <source>
        <dbReference type="ARBA" id="ARBA00022448"/>
    </source>
</evidence>
<gene>
    <name evidence="12" type="ORF">GKZ89_15960</name>
</gene>
<dbReference type="Proteomes" id="UP000434639">
    <property type="component" value="Unassembled WGS sequence"/>
</dbReference>
<evidence type="ECO:0000256" key="5">
    <source>
        <dbReference type="ARBA" id="ARBA00022597"/>
    </source>
</evidence>
<comment type="caution">
    <text evidence="12">The sequence shown here is derived from an EMBL/GenBank/DDBJ whole genome shotgun (WGS) entry which is preliminary data.</text>
</comment>
<dbReference type="CDD" id="cd06579">
    <property type="entry name" value="TM_PBP1_transp_AraH_like"/>
    <property type="match status" value="1"/>
</dbReference>
<sequence length="390" mass="41293">MSFLREARTLISENIRDYGMYIALFVIILIFSIMTDGLFMSSRNISNLIDSAGYIAVLAVGMTLVIVIRHIDLSVGFVAGFLGAIAAILLTNAGMPMLAVIPIILIIGIAVGLFNGLLVAQIGIPSFVATLAGMLIFRGALLQVTEKSGTIIIQDDTFNAIGNGFIPSLVEVNGLHLLSLLVGLAGILYLIYSEIKTRRNKVKYGFEVTSIGIFALKLAFIAAIIAYITWILAGYNGFSWTVIIMLLVVIAYHFLTTKTVLGRHIYAVGSNPEAAHLSGMNVKKITYIVFGSMGMLAALSGILFTSRLQSATTTAGTLFELDAIAAAYVGGVSSAGGVGKVTGAIIGAIVMASLTSGMNLLGVGISYQYMIRGGVLAGAVIFDVMTRKKR</sequence>
<proteinExistence type="predicted"/>
<dbReference type="InterPro" id="IPR001851">
    <property type="entry name" value="ABC_transp_permease"/>
</dbReference>
<dbReference type="Pfam" id="PF02653">
    <property type="entry name" value="BPD_transp_2"/>
    <property type="match status" value="1"/>
</dbReference>
<organism evidence="12 13">
    <name type="scientific">Metabacillus mangrovi</name>
    <dbReference type="NCBI Taxonomy" id="1491830"/>
    <lineage>
        <taxon>Bacteria</taxon>
        <taxon>Bacillati</taxon>
        <taxon>Bacillota</taxon>
        <taxon>Bacilli</taxon>
        <taxon>Bacillales</taxon>
        <taxon>Bacillaceae</taxon>
        <taxon>Metabacillus</taxon>
    </lineage>
</organism>
<feature type="transmembrane region" description="Helical" evidence="11">
    <location>
        <begin position="99"/>
        <end position="120"/>
    </location>
</feature>
<evidence type="ECO:0000313" key="12">
    <source>
        <dbReference type="EMBL" id="MTH54898.1"/>
    </source>
</evidence>
<evidence type="ECO:0000256" key="7">
    <source>
        <dbReference type="ARBA" id="ARBA00022989"/>
    </source>
</evidence>
<feature type="transmembrane region" description="Helical" evidence="11">
    <location>
        <begin position="238"/>
        <end position="255"/>
    </location>
</feature>
<dbReference type="PANTHER" id="PTHR32196">
    <property type="entry name" value="ABC TRANSPORTER PERMEASE PROTEIN YPHD-RELATED-RELATED"/>
    <property type="match status" value="1"/>
</dbReference>
<feature type="transmembrane region" description="Helical" evidence="11">
    <location>
        <begin position="341"/>
        <end position="361"/>
    </location>
</feature>
<feature type="transmembrane region" description="Helical" evidence="11">
    <location>
        <begin position="174"/>
        <end position="192"/>
    </location>
</feature>
<dbReference type="GO" id="GO:0022857">
    <property type="term" value="F:transmembrane transporter activity"/>
    <property type="evidence" value="ECO:0007669"/>
    <property type="project" value="InterPro"/>
</dbReference>
<evidence type="ECO:0000256" key="4">
    <source>
        <dbReference type="ARBA" id="ARBA00022519"/>
    </source>
</evidence>
<evidence type="ECO:0000313" key="13">
    <source>
        <dbReference type="Proteomes" id="UP000434639"/>
    </source>
</evidence>
<feature type="transmembrane region" description="Helical" evidence="11">
    <location>
        <begin position="75"/>
        <end position="93"/>
    </location>
</feature>
<evidence type="ECO:0000256" key="10">
    <source>
        <dbReference type="ARBA" id="ARBA00035686"/>
    </source>
</evidence>
<feature type="transmembrane region" description="Helical" evidence="11">
    <location>
        <begin position="204"/>
        <end position="232"/>
    </location>
</feature>
<dbReference type="AlphaFoldDB" id="A0A7X2V6B0"/>
<keyword evidence="4" id="KW-0997">Cell inner membrane</keyword>
<name>A0A7X2V6B0_9BACI</name>
<dbReference type="PANTHER" id="PTHR32196:SF32">
    <property type="entry name" value="XYLOSE TRANSPORT SYSTEM PERMEASE PROTEIN XYLH"/>
    <property type="match status" value="1"/>
</dbReference>
<keyword evidence="13" id="KW-1185">Reference proteome</keyword>
<feature type="transmembrane region" description="Helical" evidence="11">
    <location>
        <begin position="51"/>
        <end position="68"/>
    </location>
</feature>
<feature type="transmembrane region" description="Helical" evidence="11">
    <location>
        <begin position="127"/>
        <end position="145"/>
    </location>
</feature>
<keyword evidence="7 11" id="KW-1133">Transmembrane helix</keyword>
<comment type="subcellular location">
    <subcellularLocation>
        <location evidence="1">Cell membrane</location>
        <topology evidence="1">Multi-pass membrane protein</topology>
    </subcellularLocation>
</comment>
<evidence type="ECO:0000256" key="11">
    <source>
        <dbReference type="SAM" id="Phobius"/>
    </source>
</evidence>
<feature type="transmembrane region" description="Helical" evidence="11">
    <location>
        <begin position="21"/>
        <end position="39"/>
    </location>
</feature>
<dbReference type="GO" id="GO:0005886">
    <property type="term" value="C:plasma membrane"/>
    <property type="evidence" value="ECO:0007669"/>
    <property type="project" value="UniProtKB-SubCell"/>
</dbReference>
<feature type="transmembrane region" description="Helical" evidence="11">
    <location>
        <begin position="285"/>
        <end position="304"/>
    </location>
</feature>
<dbReference type="EMBL" id="WMIB01000020">
    <property type="protein sequence ID" value="MTH54898.1"/>
    <property type="molecule type" value="Genomic_DNA"/>
</dbReference>
<evidence type="ECO:0000256" key="8">
    <source>
        <dbReference type="ARBA" id="ARBA00023136"/>
    </source>
</evidence>
<dbReference type="OrthoDB" id="9813906at2"/>
<evidence type="ECO:0000256" key="3">
    <source>
        <dbReference type="ARBA" id="ARBA00022475"/>
    </source>
</evidence>
<keyword evidence="6 11" id="KW-0812">Transmembrane</keyword>
<reference evidence="12 13" key="1">
    <citation type="journal article" date="2017" name="Int. J. Syst. Evol. Microbiol.">
        <title>Bacillus mangrovi sp. nov., isolated from a sediment sample from a mangrove forest.</title>
        <authorList>
            <person name="Gupta V."/>
            <person name="Singh P.K."/>
            <person name="Korpole S."/>
            <person name="Tanuku N.R.S."/>
            <person name="Pinnaka A.K."/>
        </authorList>
    </citation>
    <scope>NUCLEOTIDE SEQUENCE [LARGE SCALE GENOMIC DNA]</scope>
    <source>
        <strain evidence="12 13">KCTC 33872</strain>
    </source>
</reference>
<evidence type="ECO:0000256" key="1">
    <source>
        <dbReference type="ARBA" id="ARBA00004651"/>
    </source>
</evidence>
<keyword evidence="2" id="KW-0813">Transport</keyword>
<keyword evidence="3" id="KW-1003">Cell membrane</keyword>
<evidence type="ECO:0000256" key="9">
    <source>
        <dbReference type="ARBA" id="ARBA00035611"/>
    </source>
</evidence>
<accession>A0A7X2V6B0</accession>
<keyword evidence="5" id="KW-0762">Sugar transport</keyword>
<protein>
    <recommendedName>
        <fullName evidence="10">Xylose transport system permease protein XylH</fullName>
    </recommendedName>
</protein>
<keyword evidence="8 11" id="KW-0472">Membrane</keyword>